<feature type="compositionally biased region" description="Polar residues" evidence="1">
    <location>
        <begin position="542"/>
        <end position="555"/>
    </location>
</feature>
<dbReference type="Proteomes" id="UP000191522">
    <property type="component" value="Unassembled WGS sequence"/>
</dbReference>
<feature type="compositionally biased region" description="Basic and acidic residues" evidence="1">
    <location>
        <begin position="794"/>
        <end position="804"/>
    </location>
</feature>
<reference evidence="3" key="1">
    <citation type="journal article" date="2017" name="Nat. Microbiol.">
        <title>Global analysis of biosynthetic gene clusters reveals vast potential of secondary metabolite production in Penicillium species.</title>
        <authorList>
            <person name="Nielsen J.C."/>
            <person name="Grijseels S."/>
            <person name="Prigent S."/>
            <person name="Ji B."/>
            <person name="Dainat J."/>
            <person name="Nielsen K.F."/>
            <person name="Frisvad J.C."/>
            <person name="Workman M."/>
            <person name="Nielsen J."/>
        </authorList>
    </citation>
    <scope>NUCLEOTIDE SEQUENCE [LARGE SCALE GENOMIC DNA]</scope>
    <source>
        <strain evidence="3">IBT 11843</strain>
    </source>
</reference>
<gene>
    <name evidence="2" type="ORF">PENDEC_c020G00432</name>
</gene>
<feature type="region of interest" description="Disordered" evidence="1">
    <location>
        <begin position="366"/>
        <end position="717"/>
    </location>
</feature>
<evidence type="ECO:0000313" key="2">
    <source>
        <dbReference type="EMBL" id="OQD72587.1"/>
    </source>
</evidence>
<comment type="caution">
    <text evidence="2">The sequence shown here is derived from an EMBL/GenBank/DDBJ whole genome shotgun (WGS) entry which is preliminary data.</text>
</comment>
<feature type="compositionally biased region" description="Polar residues" evidence="1">
    <location>
        <begin position="594"/>
        <end position="615"/>
    </location>
</feature>
<feature type="compositionally biased region" description="Polar residues" evidence="1">
    <location>
        <begin position="777"/>
        <end position="793"/>
    </location>
</feature>
<feature type="compositionally biased region" description="Basic and acidic residues" evidence="1">
    <location>
        <begin position="206"/>
        <end position="216"/>
    </location>
</feature>
<feature type="compositionally biased region" description="Basic residues" evidence="1">
    <location>
        <begin position="705"/>
        <end position="714"/>
    </location>
</feature>
<feature type="compositionally biased region" description="Low complexity" evidence="1">
    <location>
        <begin position="186"/>
        <end position="195"/>
    </location>
</feature>
<feature type="compositionally biased region" description="Basic and acidic residues" evidence="1">
    <location>
        <begin position="47"/>
        <end position="63"/>
    </location>
</feature>
<dbReference type="EMBL" id="MDYL01000020">
    <property type="protein sequence ID" value="OQD72587.1"/>
    <property type="molecule type" value="Genomic_DNA"/>
</dbReference>
<protein>
    <submittedName>
        <fullName evidence="2">Uncharacterized protein</fullName>
    </submittedName>
</protein>
<feature type="compositionally biased region" description="Polar residues" evidence="1">
    <location>
        <begin position="372"/>
        <end position="391"/>
    </location>
</feature>
<feature type="compositionally biased region" description="Polar residues" evidence="1">
    <location>
        <begin position="660"/>
        <end position="681"/>
    </location>
</feature>
<dbReference type="OMA" id="CCWCGHN"/>
<feature type="region of interest" description="Disordered" evidence="1">
    <location>
        <begin position="101"/>
        <end position="134"/>
    </location>
</feature>
<proteinExistence type="predicted"/>
<sequence length="847" mass="93676">MADLPRRRRSSISEQIQRVFNVDRSDKKHQNTQTEVGLSAAIAQLKNGHDESKATISHERQNETRPSSFFYTRSSGLLSTITPHPTPPFQPVMSLDPMPLQRASEAKPSHEVICTSPTWDNSRKERRATKRLEAERKELGQRLLRLEEDQSRLDHGAFDRKSRRLTKKQPLDSASRSSSADREGRSSSAFSGFFSRSRRSFQSRANSKDSESRRQSSDIPPTLPLVLPERFGAAVSRELATKHGTTLVPSHQTVHTLHTLHTTSKSDDLRENWRMAEAWQRNNETRELTPTRSAVYRPGVSEGGQLIPQNASPKDTSQPYAQATELSADLARETFTATLRHARKPVDNWFIPTAQGNIMMRPAMPSGARAQIESSLQAPDATSTRVTTARQLHNLVPPKTTQGPHKPFQASISMPGIPQSKHHKKSRATSHSQTNPTSFKSSPLSLSPFTNDDSGRKENNRMPRATDMQNKGQSIIPAPLRIQVPQHDKSKGRSQQPMSATPAGIVQSRPKDTIRSGHRQSFQGQPPLYGNGDCQQHWCPQPATTSMDTTPTQATEEAKPFHNDGPPLPIKHAGRTASLTNNPSDRLDNEGQRETNITTDAPAHSSSEPSGSNLYTAEEAPENGSVLGCLNPQVRSRASSQSSSQASYDTADEEVLGISKAQNHANANTQPSETSSLTPTREGSAANGRLSNDTTSLARDGSLSKLRKRPKQKTKAPLPGQLIAKLFVICCRCKYWHDMPSEVYAKLACPERLPSESLMSRTFSRRNSTGRKISLGNSLLSSDPSDTQRVLTTEQKEPTKEMQSSRKTQAAAGMPLTPPSCCWCGHNMRKTCCQGWTTLVQMSERHH</sequence>
<feature type="compositionally biased region" description="Basic residues" evidence="1">
    <location>
        <begin position="1"/>
        <end position="10"/>
    </location>
</feature>
<dbReference type="AlphaFoldDB" id="A0A1V6P738"/>
<feature type="region of interest" description="Disordered" evidence="1">
    <location>
        <begin position="1"/>
        <end position="66"/>
    </location>
</feature>
<feature type="region of interest" description="Disordered" evidence="1">
    <location>
        <begin position="155"/>
        <end position="225"/>
    </location>
</feature>
<evidence type="ECO:0000313" key="3">
    <source>
        <dbReference type="Proteomes" id="UP000191522"/>
    </source>
</evidence>
<dbReference type="OrthoDB" id="5386674at2759"/>
<evidence type="ECO:0000256" key="1">
    <source>
        <dbReference type="SAM" id="MobiDB-lite"/>
    </source>
</evidence>
<feature type="region of interest" description="Disordered" evidence="1">
    <location>
        <begin position="777"/>
        <end position="812"/>
    </location>
</feature>
<accession>A0A1V6P738</accession>
<keyword evidence="3" id="KW-1185">Reference proteome</keyword>
<organism evidence="2 3">
    <name type="scientific">Penicillium decumbens</name>
    <dbReference type="NCBI Taxonomy" id="69771"/>
    <lineage>
        <taxon>Eukaryota</taxon>
        <taxon>Fungi</taxon>
        <taxon>Dikarya</taxon>
        <taxon>Ascomycota</taxon>
        <taxon>Pezizomycotina</taxon>
        <taxon>Eurotiomycetes</taxon>
        <taxon>Eurotiomycetidae</taxon>
        <taxon>Eurotiales</taxon>
        <taxon>Aspergillaceae</taxon>
        <taxon>Penicillium</taxon>
    </lineage>
</organism>
<feature type="compositionally biased region" description="Low complexity" evidence="1">
    <location>
        <begin position="437"/>
        <end position="450"/>
    </location>
</feature>
<dbReference type="STRING" id="69771.A0A1V6P738"/>
<feature type="compositionally biased region" description="Low complexity" evidence="1">
    <location>
        <begin position="635"/>
        <end position="647"/>
    </location>
</feature>
<name>A0A1V6P738_PENDC</name>